<keyword evidence="2" id="KW-0902">Two-component regulatory system</keyword>
<evidence type="ECO:0000256" key="3">
    <source>
        <dbReference type="ARBA" id="ARBA00023015"/>
    </source>
</evidence>
<evidence type="ECO:0000259" key="9">
    <source>
        <dbReference type="PROSITE" id="PS51755"/>
    </source>
</evidence>
<dbReference type="InterPro" id="IPR016032">
    <property type="entry name" value="Sig_transdc_resp-reg_C-effctor"/>
</dbReference>
<keyword evidence="4 7" id="KW-0238">DNA-binding</keyword>
<protein>
    <submittedName>
        <fullName evidence="10">Response regulator receiver domain protein</fullName>
    </submittedName>
</protein>
<feature type="domain" description="Response regulatory" evidence="8">
    <location>
        <begin position="3"/>
        <end position="116"/>
    </location>
</feature>
<dbReference type="PROSITE" id="PS51755">
    <property type="entry name" value="OMPR_PHOB"/>
    <property type="match status" value="1"/>
</dbReference>
<evidence type="ECO:0000256" key="4">
    <source>
        <dbReference type="ARBA" id="ARBA00023125"/>
    </source>
</evidence>
<evidence type="ECO:0000256" key="5">
    <source>
        <dbReference type="ARBA" id="ARBA00023163"/>
    </source>
</evidence>
<dbReference type="InterPro" id="IPR011006">
    <property type="entry name" value="CheY-like_superfamily"/>
</dbReference>
<accession>A0A0R1W9E5</accession>
<dbReference type="Gene3D" id="1.10.10.10">
    <property type="entry name" value="Winged helix-like DNA-binding domain superfamily/Winged helix DNA-binding domain"/>
    <property type="match status" value="1"/>
</dbReference>
<evidence type="ECO:0000256" key="6">
    <source>
        <dbReference type="PROSITE-ProRule" id="PRU00169"/>
    </source>
</evidence>
<keyword evidence="5" id="KW-0804">Transcription</keyword>
<keyword evidence="1 6" id="KW-0597">Phosphoprotein</keyword>
<dbReference type="AlphaFoldDB" id="A0A0R1W9E5"/>
<dbReference type="GO" id="GO:0005829">
    <property type="term" value="C:cytosol"/>
    <property type="evidence" value="ECO:0007669"/>
    <property type="project" value="TreeGrafter"/>
</dbReference>
<dbReference type="InterPro" id="IPR001867">
    <property type="entry name" value="OmpR/PhoB-type_DNA-bd"/>
</dbReference>
<dbReference type="InterPro" id="IPR036388">
    <property type="entry name" value="WH-like_DNA-bd_sf"/>
</dbReference>
<feature type="modified residue" description="4-aspartylphosphate" evidence="6">
    <location>
        <position position="52"/>
    </location>
</feature>
<evidence type="ECO:0000313" key="11">
    <source>
        <dbReference type="Proteomes" id="UP000050973"/>
    </source>
</evidence>
<dbReference type="PANTHER" id="PTHR48111:SF43">
    <property type="entry name" value="STAGE 0 SPORULATION PROTEIN A HOMOLOG"/>
    <property type="match status" value="1"/>
</dbReference>
<dbReference type="RefSeq" id="WP_056984792.1">
    <property type="nucleotide sequence ID" value="NZ_AZGE01000034.1"/>
</dbReference>
<sequence length="226" mass="25233">MAKIFMVEDNPTMVAAVTAELKKWQHQVVTVNNWQAVADEVAMAQPDLILFDLTLPSFDGFYWIQEVRKACQAPIIVISAADIDSNVMHAVAAGADDYLMKPFSLTVLLAKIQAQLRRQATDQQESQVHWGSNQLNPLTGQLQSPRGTVQLSPTESALLQVLVHHLGQTVTKEQLLEWLWQGGKYLNENTLSVNVSRLRTKLASAGLDQTIRTERGVGYRMVDDHE</sequence>
<dbReference type="PANTHER" id="PTHR48111">
    <property type="entry name" value="REGULATOR OF RPOS"/>
    <property type="match status" value="1"/>
</dbReference>
<dbReference type="Pfam" id="PF00486">
    <property type="entry name" value="Trans_reg_C"/>
    <property type="match status" value="1"/>
</dbReference>
<dbReference type="Gene3D" id="6.10.250.690">
    <property type="match status" value="1"/>
</dbReference>
<dbReference type="SMART" id="SM00862">
    <property type="entry name" value="Trans_reg_C"/>
    <property type="match status" value="1"/>
</dbReference>
<dbReference type="GO" id="GO:0006355">
    <property type="term" value="P:regulation of DNA-templated transcription"/>
    <property type="evidence" value="ECO:0007669"/>
    <property type="project" value="InterPro"/>
</dbReference>
<evidence type="ECO:0000259" key="8">
    <source>
        <dbReference type="PROSITE" id="PS50110"/>
    </source>
</evidence>
<dbReference type="EMBL" id="AZGE01000034">
    <property type="protein sequence ID" value="KRM14269.1"/>
    <property type="molecule type" value="Genomic_DNA"/>
</dbReference>
<reference evidence="10 11" key="1">
    <citation type="journal article" date="2015" name="Genome Announc.">
        <title>Expanding the biotechnology potential of lactobacilli through comparative genomics of 213 strains and associated genera.</title>
        <authorList>
            <person name="Sun Z."/>
            <person name="Harris H.M."/>
            <person name="McCann A."/>
            <person name="Guo C."/>
            <person name="Argimon S."/>
            <person name="Zhang W."/>
            <person name="Yang X."/>
            <person name="Jeffery I.B."/>
            <person name="Cooney J.C."/>
            <person name="Kagawa T.F."/>
            <person name="Liu W."/>
            <person name="Song Y."/>
            <person name="Salvetti E."/>
            <person name="Wrobel A."/>
            <person name="Rasinkangas P."/>
            <person name="Parkhill J."/>
            <person name="Rea M.C."/>
            <person name="O'Sullivan O."/>
            <person name="Ritari J."/>
            <person name="Douillard F.P."/>
            <person name="Paul Ross R."/>
            <person name="Yang R."/>
            <person name="Briner A.E."/>
            <person name="Felis G.E."/>
            <person name="de Vos W.M."/>
            <person name="Barrangou R."/>
            <person name="Klaenhammer T.R."/>
            <person name="Caufield P.W."/>
            <person name="Cui Y."/>
            <person name="Zhang H."/>
            <person name="O'Toole P.W."/>
        </authorList>
    </citation>
    <scope>NUCLEOTIDE SEQUENCE [LARGE SCALE GENOMIC DNA]</scope>
    <source>
        <strain evidence="10 11">DSM 4864</strain>
    </source>
</reference>
<gene>
    <name evidence="10" type="ORF">FC49_GL001308</name>
</gene>
<dbReference type="PATRIC" id="fig|1423779.3.peg.1347"/>
<evidence type="ECO:0000256" key="1">
    <source>
        <dbReference type="ARBA" id="ARBA00022553"/>
    </source>
</evidence>
<organism evidence="10 11">
    <name type="scientific">Limosilactobacillus oris DSM 4864</name>
    <dbReference type="NCBI Taxonomy" id="1423779"/>
    <lineage>
        <taxon>Bacteria</taxon>
        <taxon>Bacillati</taxon>
        <taxon>Bacillota</taxon>
        <taxon>Bacilli</taxon>
        <taxon>Lactobacillales</taxon>
        <taxon>Lactobacillaceae</taxon>
        <taxon>Limosilactobacillus</taxon>
    </lineage>
</organism>
<keyword evidence="3" id="KW-0805">Transcription regulation</keyword>
<dbReference type="Proteomes" id="UP000050973">
    <property type="component" value="Unassembled WGS sequence"/>
</dbReference>
<dbReference type="SUPFAM" id="SSF52172">
    <property type="entry name" value="CheY-like"/>
    <property type="match status" value="1"/>
</dbReference>
<dbReference type="CDD" id="cd00383">
    <property type="entry name" value="trans_reg_C"/>
    <property type="match status" value="1"/>
</dbReference>
<dbReference type="SUPFAM" id="SSF46894">
    <property type="entry name" value="C-terminal effector domain of the bipartite response regulators"/>
    <property type="match status" value="1"/>
</dbReference>
<comment type="caution">
    <text evidence="10">The sequence shown here is derived from an EMBL/GenBank/DDBJ whole genome shotgun (WGS) entry which is preliminary data.</text>
</comment>
<feature type="domain" description="OmpR/PhoB-type" evidence="9">
    <location>
        <begin position="125"/>
        <end position="223"/>
    </location>
</feature>
<evidence type="ECO:0000313" key="10">
    <source>
        <dbReference type="EMBL" id="KRM14269.1"/>
    </source>
</evidence>
<evidence type="ECO:0000256" key="2">
    <source>
        <dbReference type="ARBA" id="ARBA00023012"/>
    </source>
</evidence>
<dbReference type="InterPro" id="IPR001789">
    <property type="entry name" value="Sig_transdc_resp-reg_receiver"/>
</dbReference>
<proteinExistence type="predicted"/>
<dbReference type="Gene3D" id="3.40.50.2300">
    <property type="match status" value="1"/>
</dbReference>
<dbReference type="GO" id="GO:0032993">
    <property type="term" value="C:protein-DNA complex"/>
    <property type="evidence" value="ECO:0007669"/>
    <property type="project" value="TreeGrafter"/>
</dbReference>
<name>A0A0R1W9E5_9LACO</name>
<dbReference type="GO" id="GO:0000156">
    <property type="term" value="F:phosphorelay response regulator activity"/>
    <property type="evidence" value="ECO:0007669"/>
    <property type="project" value="TreeGrafter"/>
</dbReference>
<feature type="DNA-binding region" description="OmpR/PhoB-type" evidence="7">
    <location>
        <begin position="125"/>
        <end position="223"/>
    </location>
</feature>
<dbReference type="GO" id="GO:0000976">
    <property type="term" value="F:transcription cis-regulatory region binding"/>
    <property type="evidence" value="ECO:0007669"/>
    <property type="project" value="TreeGrafter"/>
</dbReference>
<dbReference type="InterPro" id="IPR039420">
    <property type="entry name" value="WalR-like"/>
</dbReference>
<evidence type="ECO:0000256" key="7">
    <source>
        <dbReference type="PROSITE-ProRule" id="PRU01091"/>
    </source>
</evidence>
<dbReference type="SMART" id="SM00448">
    <property type="entry name" value="REC"/>
    <property type="match status" value="1"/>
</dbReference>
<dbReference type="PROSITE" id="PS50110">
    <property type="entry name" value="RESPONSE_REGULATORY"/>
    <property type="match status" value="1"/>
</dbReference>
<dbReference type="Pfam" id="PF00072">
    <property type="entry name" value="Response_reg"/>
    <property type="match status" value="1"/>
</dbReference>